<dbReference type="Pfam" id="PF01381">
    <property type="entry name" value="HTH_3"/>
    <property type="match status" value="1"/>
</dbReference>
<organism evidence="3 4">
    <name type="scientific">Lactococcus taiwanensis</name>
    <dbReference type="NCBI Taxonomy" id="1151742"/>
    <lineage>
        <taxon>Bacteria</taxon>
        <taxon>Bacillati</taxon>
        <taxon>Bacillota</taxon>
        <taxon>Bacilli</taxon>
        <taxon>Lactobacillales</taxon>
        <taxon>Streptococcaceae</taxon>
        <taxon>Lactococcus</taxon>
    </lineage>
</organism>
<dbReference type="InterPro" id="IPR010057">
    <property type="entry name" value="Transcription_activator_Rgg_C"/>
</dbReference>
<dbReference type="SUPFAM" id="SSF47413">
    <property type="entry name" value="lambda repressor-like DNA-binding domains"/>
    <property type="match status" value="1"/>
</dbReference>
<evidence type="ECO:0000256" key="1">
    <source>
        <dbReference type="SAM" id="Coils"/>
    </source>
</evidence>
<dbReference type="EMBL" id="CP070872">
    <property type="protein sequence ID" value="QSE77002.1"/>
    <property type="molecule type" value="Genomic_DNA"/>
</dbReference>
<keyword evidence="4" id="KW-1185">Reference proteome</keyword>
<sequence>MKRIYGTIFKELRLNKGYSIKEISDTEVSKATISKFEHGAAMISIDKFFRLLSNINVSPGEFTLYVEERLDIPYSFSSATNNFSAFQDKQKNLVKVEKTIKRLEDQIQKFPERKFLRIQIINLKAIISQAIPDYKDKIDARDRQVIKQHLLVTKNWNDFELRIYCSTIHLFDLATIELLTHKLLNPFNYRLITPDIKWMMSVALVNLTDALLIRGAEDLTESTPYFKQIIRYLEDHPIPNKHIAEKAFVKFNIGSHYYLINQTERGLEDMREVIQGLSLLGCDEWANALILEFEKLTKTSYLEL</sequence>
<dbReference type="InterPro" id="IPR011990">
    <property type="entry name" value="TPR-like_helical_dom_sf"/>
</dbReference>
<proteinExistence type="predicted"/>
<evidence type="ECO:0000259" key="2">
    <source>
        <dbReference type="PROSITE" id="PS50943"/>
    </source>
</evidence>
<name>A0AA45KGR8_9LACT</name>
<protein>
    <submittedName>
        <fullName evidence="3">Helix-turn-helix domain-containing protein</fullName>
    </submittedName>
</protein>
<accession>A0AA45KGR8</accession>
<dbReference type="RefSeq" id="WP_205872142.1">
    <property type="nucleotide sequence ID" value="NZ_CP070872.1"/>
</dbReference>
<dbReference type="KEGG" id="lti:JW886_01690"/>
<reference evidence="3 4" key="1">
    <citation type="submission" date="2021-02" db="EMBL/GenBank/DDBJ databases">
        <title>Complete genome sequence of Lactococcus lactis strain K_LL004.</title>
        <authorList>
            <person name="Kim H.B."/>
        </authorList>
    </citation>
    <scope>NUCLEOTIDE SEQUENCE [LARGE SCALE GENOMIC DNA]</scope>
    <source>
        <strain evidence="3 4">K_LL004</strain>
    </source>
</reference>
<dbReference type="GO" id="GO:0003677">
    <property type="term" value="F:DNA binding"/>
    <property type="evidence" value="ECO:0007669"/>
    <property type="project" value="InterPro"/>
</dbReference>
<dbReference type="InterPro" id="IPR001387">
    <property type="entry name" value="Cro/C1-type_HTH"/>
</dbReference>
<dbReference type="AlphaFoldDB" id="A0AA45KGR8"/>
<dbReference type="Gene3D" id="1.25.40.10">
    <property type="entry name" value="Tetratricopeptide repeat domain"/>
    <property type="match status" value="1"/>
</dbReference>
<keyword evidence="1" id="KW-0175">Coiled coil</keyword>
<dbReference type="CDD" id="cd00093">
    <property type="entry name" value="HTH_XRE"/>
    <property type="match status" value="1"/>
</dbReference>
<dbReference type="PANTHER" id="PTHR37038">
    <property type="entry name" value="TRANSCRIPTIONAL REGULATOR-RELATED"/>
    <property type="match status" value="1"/>
</dbReference>
<gene>
    <name evidence="3" type="ORF">JW886_01690</name>
</gene>
<dbReference type="Proteomes" id="UP000663608">
    <property type="component" value="Chromosome"/>
</dbReference>
<evidence type="ECO:0000313" key="4">
    <source>
        <dbReference type="Proteomes" id="UP000663608"/>
    </source>
</evidence>
<feature type="domain" description="HTH cro/C1-type" evidence="2">
    <location>
        <begin position="9"/>
        <end position="62"/>
    </location>
</feature>
<dbReference type="PROSITE" id="PS50943">
    <property type="entry name" value="HTH_CROC1"/>
    <property type="match status" value="1"/>
</dbReference>
<dbReference type="Pfam" id="PF21259">
    <property type="entry name" value="Rgg_C"/>
    <property type="match status" value="1"/>
</dbReference>
<dbReference type="InterPro" id="IPR010982">
    <property type="entry name" value="Lambda_DNA-bd_dom_sf"/>
</dbReference>
<dbReference type="NCBIfam" id="TIGR01716">
    <property type="entry name" value="RGG_Cterm"/>
    <property type="match status" value="1"/>
</dbReference>
<dbReference type="InterPro" id="IPR053163">
    <property type="entry name" value="HTH-type_regulator_Rgg"/>
</dbReference>
<dbReference type="PANTHER" id="PTHR37038:SF12">
    <property type="entry name" value="TRANSCRIPTIONAL REGULATOR"/>
    <property type="match status" value="1"/>
</dbReference>
<feature type="coiled-coil region" evidence="1">
    <location>
        <begin position="86"/>
        <end position="113"/>
    </location>
</feature>
<dbReference type="SMART" id="SM00530">
    <property type="entry name" value="HTH_XRE"/>
    <property type="match status" value="1"/>
</dbReference>
<evidence type="ECO:0000313" key="3">
    <source>
        <dbReference type="EMBL" id="QSE77002.1"/>
    </source>
</evidence>